<dbReference type="EMBL" id="PCQL01000010">
    <property type="protein sequence ID" value="PRC19102.1"/>
    <property type="molecule type" value="Genomic_DNA"/>
</dbReference>
<keyword evidence="2" id="KW-1185">Reference proteome</keyword>
<organism evidence="1 2">
    <name type="scientific">Pseudomonas poae</name>
    <dbReference type="NCBI Taxonomy" id="200451"/>
    <lineage>
        <taxon>Bacteria</taxon>
        <taxon>Pseudomonadati</taxon>
        <taxon>Pseudomonadota</taxon>
        <taxon>Gammaproteobacteria</taxon>
        <taxon>Pseudomonadales</taxon>
        <taxon>Pseudomonadaceae</taxon>
        <taxon>Pseudomonas</taxon>
    </lineage>
</organism>
<proteinExistence type="predicted"/>
<gene>
    <name evidence="1" type="ORF">CQZ99_12415</name>
</gene>
<dbReference type="Proteomes" id="UP000238045">
    <property type="component" value="Unassembled WGS sequence"/>
</dbReference>
<evidence type="ECO:0000313" key="1">
    <source>
        <dbReference type="EMBL" id="PRC19102.1"/>
    </source>
</evidence>
<comment type="caution">
    <text evidence="1">The sequence shown here is derived from an EMBL/GenBank/DDBJ whole genome shotgun (WGS) entry which is preliminary data.</text>
</comment>
<reference evidence="1 2" key="1">
    <citation type="submission" date="2017-09" db="EMBL/GenBank/DDBJ databases">
        <title>Genomic, metabolic, and phenotypic characteristics of bacterial isolates from the natural microbiome of the model nematode Caenorhabditis elegans.</title>
        <authorList>
            <person name="Zimmermann J."/>
            <person name="Obeng N."/>
            <person name="Yang W."/>
            <person name="Obeng O."/>
            <person name="Kissoyan K."/>
            <person name="Pees B."/>
            <person name="Dirksen P."/>
            <person name="Hoppner M."/>
            <person name="Franke A."/>
            <person name="Rosenstiel P."/>
            <person name="Leippe M."/>
            <person name="Dierking K."/>
            <person name="Kaleta C."/>
            <person name="Schulenburg H."/>
        </authorList>
    </citation>
    <scope>NUCLEOTIDE SEQUENCE [LARGE SCALE GENOMIC DNA]</scope>
    <source>
        <strain evidence="1 2">MYb117</strain>
    </source>
</reference>
<name>A0A2S9ETR6_9PSED</name>
<dbReference type="AlphaFoldDB" id="A0A2S9ETR6"/>
<accession>A0A2S9ETR6</accession>
<sequence>MLGEYVLIVNDRGIPHWVAQISRFVITSGDYPKTITASLGRIASLSEGWLEVSKIIRDKWLQHAKIELLDVEALFQVGNLLTSNVEKPFESLTAKDAATRLAWTYGVETSQVKISIEF</sequence>
<protein>
    <submittedName>
        <fullName evidence="1">Uncharacterized protein</fullName>
    </submittedName>
</protein>
<evidence type="ECO:0000313" key="2">
    <source>
        <dbReference type="Proteomes" id="UP000238045"/>
    </source>
</evidence>